<feature type="region of interest" description="Disordered" evidence="1">
    <location>
        <begin position="21"/>
        <end position="71"/>
    </location>
</feature>
<evidence type="ECO:0000313" key="2">
    <source>
        <dbReference type="EMBL" id="KAK7494944.1"/>
    </source>
</evidence>
<organism evidence="2 3">
    <name type="scientific">Batillaria attramentaria</name>
    <dbReference type="NCBI Taxonomy" id="370345"/>
    <lineage>
        <taxon>Eukaryota</taxon>
        <taxon>Metazoa</taxon>
        <taxon>Spiralia</taxon>
        <taxon>Lophotrochozoa</taxon>
        <taxon>Mollusca</taxon>
        <taxon>Gastropoda</taxon>
        <taxon>Caenogastropoda</taxon>
        <taxon>Sorbeoconcha</taxon>
        <taxon>Cerithioidea</taxon>
        <taxon>Batillariidae</taxon>
        <taxon>Batillaria</taxon>
    </lineage>
</organism>
<accession>A0ABD0L6G1</accession>
<name>A0ABD0L6G1_9CAEN</name>
<sequence length="160" mass="18031">GECVDLPKCRKVNIAMYTTLREFETQGNDPPAGTSRPGDHGNKTKDKRVMSRRRIPRGGCPAGESQDSASQIHGPFFRAMEKVRAELILIRQRQQHLTEGLSNRERASRNKFKYVGASVPERNARPGISSSMWGLRRCKKTMTYRKRSLRSEGRSQVAGA</sequence>
<feature type="non-terminal residue" evidence="2">
    <location>
        <position position="160"/>
    </location>
</feature>
<evidence type="ECO:0000256" key="1">
    <source>
        <dbReference type="SAM" id="MobiDB-lite"/>
    </source>
</evidence>
<dbReference type="EMBL" id="JACVVK020000079">
    <property type="protein sequence ID" value="KAK7494944.1"/>
    <property type="molecule type" value="Genomic_DNA"/>
</dbReference>
<keyword evidence="3" id="KW-1185">Reference proteome</keyword>
<feature type="non-terminal residue" evidence="2">
    <location>
        <position position="1"/>
    </location>
</feature>
<gene>
    <name evidence="2" type="ORF">BaRGS_00013823</name>
</gene>
<dbReference type="Proteomes" id="UP001519460">
    <property type="component" value="Unassembled WGS sequence"/>
</dbReference>
<feature type="compositionally biased region" description="Basic and acidic residues" evidence="1">
    <location>
        <begin position="37"/>
        <end position="49"/>
    </location>
</feature>
<reference evidence="2 3" key="1">
    <citation type="journal article" date="2023" name="Sci. Data">
        <title>Genome assembly of the Korean intertidal mud-creeper Batillaria attramentaria.</title>
        <authorList>
            <person name="Patra A.K."/>
            <person name="Ho P.T."/>
            <person name="Jun S."/>
            <person name="Lee S.J."/>
            <person name="Kim Y."/>
            <person name="Won Y.J."/>
        </authorList>
    </citation>
    <scope>NUCLEOTIDE SEQUENCE [LARGE SCALE GENOMIC DNA]</scope>
    <source>
        <strain evidence="2">Wonlab-2016</strain>
    </source>
</reference>
<dbReference type="AlphaFoldDB" id="A0ABD0L6G1"/>
<protein>
    <submittedName>
        <fullName evidence="2">Uncharacterized protein</fullName>
    </submittedName>
</protein>
<comment type="caution">
    <text evidence="2">The sequence shown here is derived from an EMBL/GenBank/DDBJ whole genome shotgun (WGS) entry which is preliminary data.</text>
</comment>
<proteinExistence type="predicted"/>
<evidence type="ECO:0000313" key="3">
    <source>
        <dbReference type="Proteomes" id="UP001519460"/>
    </source>
</evidence>